<sequence>MPLTPTEQSNPDAVEDVRLLIEFLDNATSRADLERRHAVAETKVAALKMQGQLGTLMADDLLVDLDNARENILKGCGPDLD</sequence>
<dbReference type="Proteomes" id="UP000272471">
    <property type="component" value="Unassembled WGS sequence"/>
</dbReference>
<protein>
    <submittedName>
        <fullName evidence="2">Uncharacterized protein</fullName>
    </submittedName>
</protein>
<dbReference type="Proteomes" id="UP000037836">
    <property type="component" value="Unassembled WGS sequence"/>
</dbReference>
<reference evidence="1" key="1">
    <citation type="submission" date="2015-07" db="EMBL/GenBank/DDBJ databases">
        <authorList>
            <person name="O'Brien H.E."/>
            <person name="Thakur S."/>
            <person name="Gong Y."/>
            <person name="Wang P.W."/>
            <person name="Guttman D.S."/>
        </authorList>
    </citation>
    <scope>NUCLEOTIDE SEQUENCE</scope>
    <source>
        <strain evidence="1">BR1</strain>
    </source>
</reference>
<evidence type="ECO:0000313" key="6">
    <source>
        <dbReference type="Proteomes" id="UP000273536"/>
    </source>
</evidence>
<dbReference type="AlphaFoldDB" id="A0A0P9V9X8"/>
<reference evidence="5 6" key="3">
    <citation type="submission" date="2018-08" db="EMBL/GenBank/DDBJ databases">
        <title>Recombination of ecologically and evolutionarily significant loci maintains genetic cohesion in the Pseudomonas syringae species complex.</title>
        <authorList>
            <person name="Dillon M."/>
            <person name="Thakur S."/>
            <person name="Almeida R.N.D."/>
            <person name="Weir B.S."/>
            <person name="Guttman D.S."/>
        </authorList>
    </citation>
    <scope>NUCLEOTIDE SEQUENCE [LARGE SCALE GENOMIC DNA]</scope>
    <source>
        <strain evidence="3 5">ICMP 4182</strain>
        <strain evidence="2 6">ICMP 6372</strain>
    </source>
</reference>
<evidence type="ECO:0000313" key="5">
    <source>
        <dbReference type="Proteomes" id="UP000272471"/>
    </source>
</evidence>
<dbReference type="EMBL" id="RBQX01000317">
    <property type="protein sequence ID" value="RMQ08730.1"/>
    <property type="molecule type" value="Genomic_DNA"/>
</dbReference>
<evidence type="ECO:0000313" key="3">
    <source>
        <dbReference type="EMBL" id="RMQ08730.1"/>
    </source>
</evidence>
<dbReference type="RefSeq" id="WP_004666842.1">
    <property type="nucleotide sequence ID" value="NZ_LGLL01000034.1"/>
</dbReference>
<evidence type="ECO:0000313" key="4">
    <source>
        <dbReference type="Proteomes" id="UP000037836"/>
    </source>
</evidence>
<dbReference type="Proteomes" id="UP000273536">
    <property type="component" value="Unassembled WGS sequence"/>
</dbReference>
<keyword evidence="4" id="KW-1185">Reference proteome</keyword>
<evidence type="ECO:0000313" key="2">
    <source>
        <dbReference type="EMBL" id="RMO33524.1"/>
    </source>
</evidence>
<evidence type="ECO:0000313" key="1">
    <source>
        <dbReference type="EMBL" id="KPC40661.1"/>
    </source>
</evidence>
<reference evidence="1 4" key="2">
    <citation type="submission" date="2015-10" db="EMBL/GenBank/DDBJ databases">
        <title>Comparative genomics and high-throughput reverse genetic screens identify a new phytobacterial MAMP and an Arabidopsis receptor required for immune elicitation.</title>
        <authorList>
            <person name="Mott G.A."/>
            <person name="Thakur S."/>
            <person name="Wang P.W."/>
            <person name="Desveaux D."/>
            <person name="Guttman D.S."/>
        </authorList>
    </citation>
    <scope>NUCLEOTIDE SEQUENCE [LARGE SCALE GENOMIC DNA]</scope>
    <source>
        <strain evidence="1 4">BR1</strain>
    </source>
</reference>
<dbReference type="EMBL" id="RBPS01000271">
    <property type="protein sequence ID" value="RMO33524.1"/>
    <property type="molecule type" value="Genomic_DNA"/>
</dbReference>
<dbReference type="EMBL" id="LGLO01000088">
    <property type="protein sequence ID" value="KPC40661.1"/>
    <property type="molecule type" value="Genomic_DNA"/>
</dbReference>
<gene>
    <name evidence="1" type="ORF">AC496_1515</name>
    <name evidence="3" type="ORF">ALQ11_200080</name>
    <name evidence="2" type="ORF">ALQ42_200104</name>
</gene>
<comment type="caution">
    <text evidence="2">The sequence shown here is derived from an EMBL/GenBank/DDBJ whole genome shotgun (WGS) entry which is preliminary data.</text>
</comment>
<name>A0A0P9V9X8_PSESG</name>
<proteinExistence type="predicted"/>
<accession>A0A0P9V9X8</accession>
<organism evidence="2 6">
    <name type="scientific">Pseudomonas savastanoi pv. glycinea</name>
    <name type="common">Pseudomonas syringae pv. glycinea</name>
    <dbReference type="NCBI Taxonomy" id="318"/>
    <lineage>
        <taxon>Bacteria</taxon>
        <taxon>Pseudomonadati</taxon>
        <taxon>Pseudomonadota</taxon>
        <taxon>Gammaproteobacteria</taxon>
        <taxon>Pseudomonadales</taxon>
        <taxon>Pseudomonadaceae</taxon>
        <taxon>Pseudomonas</taxon>
    </lineage>
</organism>